<keyword evidence="2" id="KW-1185">Reference proteome</keyword>
<sequence length="110" mass="13378">MSHATINEKIDYLYNNKYQISGIRDEYKKTLSEALYLTFSTHRHDDFKNLLNIIDNFPGMYYERCESFKFYTFEDMDIIIDNMLILEDEYIKHEKNPNKPFIDNNFKPLE</sequence>
<name>A0ACA9QVZ7_9GLOM</name>
<feature type="non-terminal residue" evidence="1">
    <location>
        <position position="110"/>
    </location>
</feature>
<proteinExistence type="predicted"/>
<protein>
    <submittedName>
        <fullName evidence="1">7453_t:CDS:1</fullName>
    </submittedName>
</protein>
<gene>
    <name evidence="1" type="ORF">SPELUC_LOCUS15491</name>
</gene>
<evidence type="ECO:0000313" key="2">
    <source>
        <dbReference type="Proteomes" id="UP000789366"/>
    </source>
</evidence>
<organism evidence="1 2">
    <name type="scientific">Cetraspora pellucida</name>
    <dbReference type="NCBI Taxonomy" id="1433469"/>
    <lineage>
        <taxon>Eukaryota</taxon>
        <taxon>Fungi</taxon>
        <taxon>Fungi incertae sedis</taxon>
        <taxon>Mucoromycota</taxon>
        <taxon>Glomeromycotina</taxon>
        <taxon>Glomeromycetes</taxon>
        <taxon>Diversisporales</taxon>
        <taxon>Gigasporaceae</taxon>
        <taxon>Cetraspora</taxon>
    </lineage>
</organism>
<comment type="caution">
    <text evidence="1">The sequence shown here is derived from an EMBL/GenBank/DDBJ whole genome shotgun (WGS) entry which is preliminary data.</text>
</comment>
<accession>A0ACA9QVZ7</accession>
<dbReference type="EMBL" id="CAJVPW010051434">
    <property type="protein sequence ID" value="CAG8766490.1"/>
    <property type="molecule type" value="Genomic_DNA"/>
</dbReference>
<evidence type="ECO:0000313" key="1">
    <source>
        <dbReference type="EMBL" id="CAG8766490.1"/>
    </source>
</evidence>
<dbReference type="Proteomes" id="UP000789366">
    <property type="component" value="Unassembled WGS sequence"/>
</dbReference>
<reference evidence="1" key="1">
    <citation type="submission" date="2021-06" db="EMBL/GenBank/DDBJ databases">
        <authorList>
            <person name="Kallberg Y."/>
            <person name="Tangrot J."/>
            <person name="Rosling A."/>
        </authorList>
    </citation>
    <scope>NUCLEOTIDE SEQUENCE</scope>
    <source>
        <strain evidence="1">28 12/20/2015</strain>
    </source>
</reference>